<keyword evidence="2" id="KW-1185">Reference proteome</keyword>
<reference evidence="1 2" key="1">
    <citation type="journal article" date="2019" name="Int. J. Syst. Evol. Microbiol.">
        <title>The Global Catalogue of Microorganisms (GCM) 10K type strain sequencing project: providing services to taxonomists for standard genome sequencing and annotation.</title>
        <authorList>
            <consortium name="The Broad Institute Genomics Platform"/>
            <consortium name="The Broad Institute Genome Sequencing Center for Infectious Disease"/>
            <person name="Wu L."/>
            <person name="Ma J."/>
        </authorList>
    </citation>
    <scope>NUCLEOTIDE SEQUENCE [LARGE SCALE GENOMIC DNA]</scope>
    <source>
        <strain evidence="1 2">JCM 15628</strain>
    </source>
</reference>
<dbReference type="Proteomes" id="UP001500013">
    <property type="component" value="Unassembled WGS sequence"/>
</dbReference>
<protein>
    <recommendedName>
        <fullName evidence="3">TetR family transcriptional regulator</fullName>
    </recommendedName>
</protein>
<proteinExistence type="predicted"/>
<evidence type="ECO:0000313" key="2">
    <source>
        <dbReference type="Proteomes" id="UP001500013"/>
    </source>
</evidence>
<gene>
    <name evidence="1" type="ORF">GCM10009817_12800</name>
</gene>
<accession>A0ABN2RSB9</accession>
<dbReference type="EMBL" id="BAAAPU010000004">
    <property type="protein sequence ID" value="GAA1974062.1"/>
    <property type="molecule type" value="Genomic_DNA"/>
</dbReference>
<evidence type="ECO:0000313" key="1">
    <source>
        <dbReference type="EMBL" id="GAA1974062.1"/>
    </source>
</evidence>
<sequence>MSRRAPFVPDGVPVLSRGLHRSPRKGACFMEMASFLAGEQWSDHPTCTHPVLAAMARRVNDMLDDAHRQRLVTMIPEVVGLNPDDPRATTALLLTAVRAALPVAAQERQNLLAVAILNAERVLAEQDGRPCGDLSLASRDALENCPAAGHWARAYVARVGFTPVVATAPSNAAKVVALAVDTIARSWVEDRHAALVELLRDGIDVMAAFSPLVPDPVVVSWPVRDPAVPESTPTRMARSYAG</sequence>
<evidence type="ECO:0008006" key="3">
    <source>
        <dbReference type="Google" id="ProtNLM"/>
    </source>
</evidence>
<name>A0ABN2RSB9_9MICO</name>
<organism evidence="1 2">
    <name type="scientific">Terrabacter lapilli</name>
    <dbReference type="NCBI Taxonomy" id="436231"/>
    <lineage>
        <taxon>Bacteria</taxon>
        <taxon>Bacillati</taxon>
        <taxon>Actinomycetota</taxon>
        <taxon>Actinomycetes</taxon>
        <taxon>Micrococcales</taxon>
        <taxon>Intrasporangiaceae</taxon>
        <taxon>Terrabacter</taxon>
    </lineage>
</organism>
<dbReference type="RefSeq" id="WP_344059613.1">
    <property type="nucleotide sequence ID" value="NZ_BAAAPU010000004.1"/>
</dbReference>
<comment type="caution">
    <text evidence="1">The sequence shown here is derived from an EMBL/GenBank/DDBJ whole genome shotgun (WGS) entry which is preliminary data.</text>
</comment>